<dbReference type="PROSITE" id="PS00600">
    <property type="entry name" value="AA_TRANSFER_CLASS_3"/>
    <property type="match status" value="1"/>
</dbReference>
<comment type="similarity">
    <text evidence="7">Belongs to the class-III pyridoxal-phosphate-dependent aminotransferase family.</text>
</comment>
<dbReference type="Proteomes" id="UP000185744">
    <property type="component" value="Unassembled WGS sequence"/>
</dbReference>
<dbReference type="NCBIfam" id="NF002325">
    <property type="entry name" value="PRK01278.1"/>
    <property type="match status" value="1"/>
</dbReference>
<evidence type="ECO:0000256" key="7">
    <source>
        <dbReference type="RuleBase" id="RU003560"/>
    </source>
</evidence>
<protein>
    <submittedName>
        <fullName evidence="8">Ornithine/acetylornithine aminotransferase argD</fullName>
    </submittedName>
</protein>
<evidence type="ECO:0000313" key="8">
    <source>
        <dbReference type="EMBL" id="OKY77699.1"/>
    </source>
</evidence>
<dbReference type="InterPro" id="IPR004636">
    <property type="entry name" value="AcOrn/SuccOrn_fam"/>
</dbReference>
<dbReference type="GO" id="GO:0042802">
    <property type="term" value="F:identical protein binding"/>
    <property type="evidence" value="ECO:0007669"/>
    <property type="project" value="TreeGrafter"/>
</dbReference>
<dbReference type="FunFam" id="3.40.640.10:FF:000004">
    <property type="entry name" value="Acetylornithine aminotransferase"/>
    <property type="match status" value="1"/>
</dbReference>
<accession>A0A1Q6DTJ9</accession>
<keyword evidence="5 7" id="KW-0663">Pyridoxal phosphate</keyword>
<dbReference type="PANTHER" id="PTHR11986">
    <property type="entry name" value="AMINOTRANSFERASE CLASS III"/>
    <property type="match status" value="1"/>
</dbReference>
<dbReference type="FunCoup" id="A0A1Q6DTJ9">
    <property type="interactions" value="165"/>
</dbReference>
<dbReference type="InterPro" id="IPR015424">
    <property type="entry name" value="PyrdxlP-dep_Trfase"/>
</dbReference>
<organism evidence="8 9">
    <name type="scientific">Methanohalarchaeum thermophilum</name>
    <dbReference type="NCBI Taxonomy" id="1903181"/>
    <lineage>
        <taxon>Archaea</taxon>
        <taxon>Methanobacteriati</taxon>
        <taxon>Methanobacteriota</taxon>
        <taxon>Methanonatronarchaeia</taxon>
        <taxon>Methanonatronarchaeales</taxon>
        <taxon>Methanonatronarchaeaceae</taxon>
        <taxon>Candidatus Methanohalarchaeum</taxon>
    </lineage>
</organism>
<dbReference type="InterPro" id="IPR005814">
    <property type="entry name" value="Aminotrans_3"/>
</dbReference>
<evidence type="ECO:0000313" key="9">
    <source>
        <dbReference type="Proteomes" id="UP000185744"/>
    </source>
</evidence>
<comment type="cofactor">
    <cofactor evidence="1">
        <name>pyridoxal 5'-phosphate</name>
        <dbReference type="ChEBI" id="CHEBI:597326"/>
    </cofactor>
</comment>
<dbReference type="SUPFAM" id="SSF53383">
    <property type="entry name" value="PLP-dependent transferases"/>
    <property type="match status" value="1"/>
</dbReference>
<dbReference type="AlphaFoldDB" id="A0A1Q6DTJ9"/>
<dbReference type="GO" id="GO:0030170">
    <property type="term" value="F:pyridoxal phosphate binding"/>
    <property type="evidence" value="ECO:0007669"/>
    <property type="project" value="InterPro"/>
</dbReference>
<keyword evidence="2 8" id="KW-0032">Aminotransferase</keyword>
<dbReference type="InterPro" id="IPR049704">
    <property type="entry name" value="Aminotrans_3_PPA_site"/>
</dbReference>
<dbReference type="InParanoid" id="A0A1Q6DTJ9"/>
<dbReference type="PANTHER" id="PTHR11986:SF79">
    <property type="entry name" value="ACETYLORNITHINE AMINOTRANSFERASE, MITOCHONDRIAL"/>
    <property type="match status" value="1"/>
</dbReference>
<comment type="caution">
    <text evidence="8">The sequence shown here is derived from an EMBL/GenBank/DDBJ whole genome shotgun (WGS) entry which is preliminary data.</text>
</comment>
<dbReference type="GO" id="GO:0008483">
    <property type="term" value="F:transaminase activity"/>
    <property type="evidence" value="ECO:0007669"/>
    <property type="project" value="UniProtKB-KW"/>
</dbReference>
<keyword evidence="9" id="KW-1185">Reference proteome</keyword>
<evidence type="ECO:0000256" key="4">
    <source>
        <dbReference type="ARBA" id="ARBA00022679"/>
    </source>
</evidence>
<keyword evidence="3" id="KW-0028">Amino-acid biosynthesis</keyword>
<dbReference type="InterPro" id="IPR050103">
    <property type="entry name" value="Class-III_PLP-dep_AT"/>
</dbReference>
<evidence type="ECO:0000256" key="1">
    <source>
        <dbReference type="ARBA" id="ARBA00001933"/>
    </source>
</evidence>
<reference evidence="8" key="1">
    <citation type="submission" date="2016-12" db="EMBL/GenBank/DDBJ databases">
        <title>Discovery of methanogenic haloarchaea.</title>
        <authorList>
            <person name="Sorokin D.Y."/>
            <person name="Makarova K.S."/>
            <person name="Abbas B."/>
            <person name="Ferrer M."/>
            <person name="Golyshin P.N."/>
        </authorList>
    </citation>
    <scope>NUCLEOTIDE SEQUENCE [LARGE SCALE GENOMIC DNA]</scope>
    <source>
        <strain evidence="8">HMET1</strain>
    </source>
</reference>
<dbReference type="NCBIfam" id="TIGR00707">
    <property type="entry name" value="argD"/>
    <property type="match status" value="1"/>
</dbReference>
<evidence type="ECO:0000256" key="6">
    <source>
        <dbReference type="ARBA" id="ARBA00029440"/>
    </source>
</evidence>
<gene>
    <name evidence="8" type="ORF">BTN85_0167</name>
</gene>
<proteinExistence type="inferred from homology"/>
<sequence length="386" mass="42819">MDKKEIKELTEENLINVYNRLDLAPVEAEGSRLVDSEGNEYIDFVGGIAVNSVGHCHPKVAKAIKDQSENLIHCSNLYYIEKQAKLGKKLSEISCFDKFFFVNSGTEAVESALKLARKASDGTEILAAENSFHGRTFGSLSGTWKERYRNPFKPLVPDFRFIEYDNRSDLNKEITEETAAVILEPIQGEGGINVPSKDYIKHVRKKCNETSTYLIFDEVQAGMGRTGKLFGYEHYDVEPDMISLAKSLGGGFPIGAMGAKKEIAEEFEPGDHASTFGGNPLACSASLASINVLVENNLPERARKLGKYMKSEIKEKIVVKKDWAKEIRGKGLMLALETDGKAKEIVEKGIEEGFLLNNLGDNTIRFVPPIIIGKEEIDKVVSFLAR</sequence>
<dbReference type="InterPro" id="IPR015421">
    <property type="entry name" value="PyrdxlP-dep_Trfase_major"/>
</dbReference>
<keyword evidence="4" id="KW-0808">Transferase</keyword>
<evidence type="ECO:0000256" key="3">
    <source>
        <dbReference type="ARBA" id="ARBA00022605"/>
    </source>
</evidence>
<dbReference type="Pfam" id="PF00202">
    <property type="entry name" value="Aminotran_3"/>
    <property type="match status" value="1"/>
</dbReference>
<evidence type="ECO:0000256" key="5">
    <source>
        <dbReference type="ARBA" id="ARBA00022898"/>
    </source>
</evidence>
<dbReference type="STRING" id="1903181.BTN85_0167"/>
<evidence type="ECO:0000256" key="2">
    <source>
        <dbReference type="ARBA" id="ARBA00022576"/>
    </source>
</evidence>
<comment type="pathway">
    <text evidence="6">Amino-acid biosynthesis.</text>
</comment>
<name>A0A1Q6DTJ9_METT1</name>
<dbReference type="Gene3D" id="3.90.1150.10">
    <property type="entry name" value="Aspartate Aminotransferase, domain 1"/>
    <property type="match status" value="1"/>
</dbReference>
<dbReference type="PIRSF" id="PIRSF000521">
    <property type="entry name" value="Transaminase_4ab_Lys_Orn"/>
    <property type="match status" value="1"/>
</dbReference>
<dbReference type="CDD" id="cd00610">
    <property type="entry name" value="OAT_like"/>
    <property type="match status" value="1"/>
</dbReference>
<dbReference type="InterPro" id="IPR015422">
    <property type="entry name" value="PyrdxlP-dep_Trfase_small"/>
</dbReference>
<dbReference type="GO" id="GO:0006526">
    <property type="term" value="P:L-arginine biosynthetic process"/>
    <property type="evidence" value="ECO:0007669"/>
    <property type="project" value="UniProtKB-ARBA"/>
</dbReference>
<dbReference type="Gene3D" id="3.40.640.10">
    <property type="entry name" value="Type I PLP-dependent aspartate aminotransferase-like (Major domain)"/>
    <property type="match status" value="1"/>
</dbReference>
<dbReference type="EMBL" id="MSDW01000001">
    <property type="protein sequence ID" value="OKY77699.1"/>
    <property type="molecule type" value="Genomic_DNA"/>
</dbReference>